<dbReference type="InterPro" id="IPR011006">
    <property type="entry name" value="CheY-like_superfamily"/>
</dbReference>
<name>A0ABR9WET7_9BACT</name>
<organism evidence="4 5">
    <name type="scientific">Dyadobacter subterraneus</name>
    <dbReference type="NCBI Taxonomy" id="2773304"/>
    <lineage>
        <taxon>Bacteria</taxon>
        <taxon>Pseudomonadati</taxon>
        <taxon>Bacteroidota</taxon>
        <taxon>Cytophagia</taxon>
        <taxon>Cytophagales</taxon>
        <taxon>Spirosomataceae</taxon>
        <taxon>Dyadobacter</taxon>
    </lineage>
</organism>
<gene>
    <name evidence="4" type="ORF">IEE83_19160</name>
</gene>
<dbReference type="InterPro" id="IPR001789">
    <property type="entry name" value="Sig_transdc_resp-reg_receiver"/>
</dbReference>
<dbReference type="PANTHER" id="PTHR44591">
    <property type="entry name" value="STRESS RESPONSE REGULATOR PROTEIN 1"/>
    <property type="match status" value="1"/>
</dbReference>
<accession>A0ABR9WET7</accession>
<evidence type="ECO:0000256" key="1">
    <source>
        <dbReference type="ARBA" id="ARBA00022553"/>
    </source>
</evidence>
<dbReference type="RefSeq" id="WP_194122094.1">
    <property type="nucleotide sequence ID" value="NZ_JACYGY010000001.1"/>
</dbReference>
<protein>
    <submittedName>
        <fullName evidence="4">Response regulator</fullName>
    </submittedName>
</protein>
<reference evidence="5" key="1">
    <citation type="submission" date="2023-07" db="EMBL/GenBank/DDBJ databases">
        <title>Dyadobacter sp. nov 'subterranea' isolated from contaminted grondwater.</title>
        <authorList>
            <person name="Szabo I."/>
            <person name="Al-Omari J."/>
            <person name="Szerdahelyi S.G."/>
            <person name="Rado J."/>
        </authorList>
    </citation>
    <scope>NUCLEOTIDE SEQUENCE [LARGE SCALE GENOMIC DNA]</scope>
    <source>
        <strain evidence="5">UP-52</strain>
    </source>
</reference>
<evidence type="ECO:0000313" key="5">
    <source>
        <dbReference type="Proteomes" id="UP000634134"/>
    </source>
</evidence>
<dbReference type="Proteomes" id="UP000634134">
    <property type="component" value="Unassembled WGS sequence"/>
</dbReference>
<evidence type="ECO:0000313" key="4">
    <source>
        <dbReference type="EMBL" id="MBE9464009.1"/>
    </source>
</evidence>
<proteinExistence type="predicted"/>
<feature type="modified residue" description="4-aspartylphosphate" evidence="2">
    <location>
        <position position="60"/>
    </location>
</feature>
<dbReference type="EMBL" id="JACYGY010000001">
    <property type="protein sequence ID" value="MBE9464009.1"/>
    <property type="molecule type" value="Genomic_DNA"/>
</dbReference>
<feature type="domain" description="Response regulatory" evidence="3">
    <location>
        <begin position="3"/>
        <end position="131"/>
    </location>
</feature>
<sequence length="132" mass="14893">MQPIYIADDSADQRYLFGYFLKRVNPEYPVVFFDRAQKLLDSLQSSIQTGGVLPMVVFLDLQMPEVNGFKALEIIMSLNERGGNWPEIPVVTYSGDSDPDMIRKCLDAGALAFLQKPVDLEKLKNLLLLVQP</sequence>
<dbReference type="SUPFAM" id="SSF52172">
    <property type="entry name" value="CheY-like"/>
    <property type="match status" value="1"/>
</dbReference>
<evidence type="ECO:0000259" key="3">
    <source>
        <dbReference type="PROSITE" id="PS50110"/>
    </source>
</evidence>
<dbReference type="InterPro" id="IPR050595">
    <property type="entry name" value="Bact_response_regulator"/>
</dbReference>
<dbReference type="Pfam" id="PF00072">
    <property type="entry name" value="Response_reg"/>
    <property type="match status" value="1"/>
</dbReference>
<dbReference type="SMART" id="SM00448">
    <property type="entry name" value="REC"/>
    <property type="match status" value="1"/>
</dbReference>
<dbReference type="PROSITE" id="PS50110">
    <property type="entry name" value="RESPONSE_REGULATORY"/>
    <property type="match status" value="1"/>
</dbReference>
<dbReference type="PANTHER" id="PTHR44591:SF3">
    <property type="entry name" value="RESPONSE REGULATORY DOMAIN-CONTAINING PROTEIN"/>
    <property type="match status" value="1"/>
</dbReference>
<keyword evidence="1 2" id="KW-0597">Phosphoprotein</keyword>
<dbReference type="Gene3D" id="3.40.50.2300">
    <property type="match status" value="1"/>
</dbReference>
<keyword evidence="5" id="KW-1185">Reference proteome</keyword>
<comment type="caution">
    <text evidence="4">The sequence shown here is derived from an EMBL/GenBank/DDBJ whole genome shotgun (WGS) entry which is preliminary data.</text>
</comment>
<evidence type="ECO:0000256" key="2">
    <source>
        <dbReference type="PROSITE-ProRule" id="PRU00169"/>
    </source>
</evidence>